<name>A0A6C0HV25_9ZZZZ</name>
<evidence type="ECO:0000313" key="2">
    <source>
        <dbReference type="EMBL" id="QHT84015.1"/>
    </source>
</evidence>
<evidence type="ECO:0000256" key="1">
    <source>
        <dbReference type="SAM" id="MobiDB-lite"/>
    </source>
</evidence>
<dbReference type="EMBL" id="MN740015">
    <property type="protein sequence ID" value="QHT84015.1"/>
    <property type="molecule type" value="Genomic_DNA"/>
</dbReference>
<proteinExistence type="predicted"/>
<reference evidence="2" key="1">
    <citation type="journal article" date="2020" name="Nature">
        <title>Giant virus diversity and host interactions through global metagenomics.</title>
        <authorList>
            <person name="Schulz F."/>
            <person name="Roux S."/>
            <person name="Paez-Espino D."/>
            <person name="Jungbluth S."/>
            <person name="Walsh D.A."/>
            <person name="Denef V.J."/>
            <person name="McMahon K.D."/>
            <person name="Konstantinidis K.T."/>
            <person name="Eloe-Fadrosh E.A."/>
            <person name="Kyrpides N.C."/>
            <person name="Woyke T."/>
        </authorList>
    </citation>
    <scope>NUCLEOTIDE SEQUENCE</scope>
    <source>
        <strain evidence="2">GVMAG-M-3300023184-16</strain>
    </source>
</reference>
<organism evidence="2">
    <name type="scientific">viral metagenome</name>
    <dbReference type="NCBI Taxonomy" id="1070528"/>
    <lineage>
        <taxon>unclassified sequences</taxon>
        <taxon>metagenomes</taxon>
        <taxon>organismal metagenomes</taxon>
    </lineage>
</organism>
<feature type="region of interest" description="Disordered" evidence="1">
    <location>
        <begin position="1"/>
        <end position="20"/>
    </location>
</feature>
<protein>
    <submittedName>
        <fullName evidence="2">Uncharacterized protein</fullName>
    </submittedName>
</protein>
<sequence length="230" mass="26563">MSFPKNIHPHVGWVDEQTDSPGIKNIQHGCGIRSEVENNHAYSEGRRRSPEEYEHYLHQESITKTTPDHIKENDDMHFACGNAYSEGRLCEAWSPEEYEKPVCSSKFVDNITMEFMMNRHHYKKYLAKTDKSKYEETKKRIQTLQIFQSDIVNMVNELIQDYISCGSFSKYNSEINHTFESFMNSALRHLEENPPNDDDDDTLFNIGIGTYGSSKTSHIGTYGSSKTSLK</sequence>
<accession>A0A6C0HV25</accession>
<dbReference type="AlphaFoldDB" id="A0A6C0HV25"/>